<name>A0ABU0U5D3_9SPHI</name>
<accession>A0ABU0U5D3</accession>
<evidence type="ECO:0000313" key="1">
    <source>
        <dbReference type="EMBL" id="MDQ1150171.1"/>
    </source>
</evidence>
<sequence>MEETNILKDELNYLPKESIIQLLNHSNDKHMAIRDKVEEIFLSMTHGRIERSTLSTSEMLTIISTLLGRL</sequence>
<gene>
    <name evidence="1" type="ORF">QE382_002155</name>
</gene>
<comment type="caution">
    <text evidence="1">The sequence shown here is derived from an EMBL/GenBank/DDBJ whole genome shotgun (WGS) entry which is preliminary data.</text>
</comment>
<evidence type="ECO:0000313" key="2">
    <source>
        <dbReference type="Proteomes" id="UP001244640"/>
    </source>
</evidence>
<dbReference type="RefSeq" id="WP_307185866.1">
    <property type="nucleotide sequence ID" value="NZ_JAUTBA010000001.1"/>
</dbReference>
<keyword evidence="2" id="KW-1185">Reference proteome</keyword>
<dbReference type="EMBL" id="JAUTBA010000001">
    <property type="protein sequence ID" value="MDQ1150171.1"/>
    <property type="molecule type" value="Genomic_DNA"/>
</dbReference>
<reference evidence="1 2" key="1">
    <citation type="submission" date="2023-07" db="EMBL/GenBank/DDBJ databases">
        <title>Functional and genomic diversity of the sorghum phyllosphere microbiome.</title>
        <authorList>
            <person name="Shade A."/>
        </authorList>
    </citation>
    <scope>NUCLEOTIDE SEQUENCE [LARGE SCALE GENOMIC DNA]</scope>
    <source>
        <strain evidence="1 2">SORGH_AS_0892</strain>
    </source>
</reference>
<organism evidence="1 2">
    <name type="scientific">Sphingobacterium zeae</name>
    <dbReference type="NCBI Taxonomy" id="1776859"/>
    <lineage>
        <taxon>Bacteria</taxon>
        <taxon>Pseudomonadati</taxon>
        <taxon>Bacteroidota</taxon>
        <taxon>Sphingobacteriia</taxon>
        <taxon>Sphingobacteriales</taxon>
        <taxon>Sphingobacteriaceae</taxon>
        <taxon>Sphingobacterium</taxon>
    </lineage>
</organism>
<protein>
    <submittedName>
        <fullName evidence="1">Uncharacterized protein</fullName>
    </submittedName>
</protein>
<proteinExistence type="predicted"/>
<dbReference type="Proteomes" id="UP001244640">
    <property type="component" value="Unassembled WGS sequence"/>
</dbReference>